<evidence type="ECO:0000256" key="5">
    <source>
        <dbReference type="ARBA" id="ARBA00023004"/>
    </source>
</evidence>
<proteinExistence type="inferred from homology"/>
<accession>A0AAV0P7U4</accession>
<organism evidence="7 8">
    <name type="scientific">Linum tenue</name>
    <dbReference type="NCBI Taxonomy" id="586396"/>
    <lineage>
        <taxon>Eukaryota</taxon>
        <taxon>Viridiplantae</taxon>
        <taxon>Streptophyta</taxon>
        <taxon>Embryophyta</taxon>
        <taxon>Tracheophyta</taxon>
        <taxon>Spermatophyta</taxon>
        <taxon>Magnoliopsida</taxon>
        <taxon>eudicotyledons</taxon>
        <taxon>Gunneridae</taxon>
        <taxon>Pentapetalae</taxon>
        <taxon>rosids</taxon>
        <taxon>fabids</taxon>
        <taxon>Malpighiales</taxon>
        <taxon>Linaceae</taxon>
        <taxon>Linum</taxon>
    </lineage>
</organism>
<dbReference type="InterPro" id="IPR005123">
    <property type="entry name" value="Oxoglu/Fe-dep_dioxygenase_dom"/>
</dbReference>
<keyword evidence="8" id="KW-1185">Reference proteome</keyword>
<dbReference type="EMBL" id="CAMGYJ010000008">
    <property type="protein sequence ID" value="CAI0466431.1"/>
    <property type="molecule type" value="Genomic_DNA"/>
</dbReference>
<dbReference type="Gene3D" id="2.60.120.330">
    <property type="entry name" value="B-lactam Antibiotic, Isopenicillin N Synthase, Chain"/>
    <property type="match status" value="2"/>
</dbReference>
<sequence>MAAEEPTYDRLAELIAFDETKAGVKGLVDAGVTELPRIFRTPPHLVDDRQSAPAAGDPDFIFPIIDLHGAATDPEKRNQIVEQVRDASANWGFFEVVNHGIPTGVVEEMKAGVHRFHELEVEQRKRFFGRGSEKKFVYNSNFDLFSGAPVTNWRDSTIYQAAPEPPEESELPECYRGIMGEYSEEVMKLGHLLFQLLSEALGLGSNHLTEMDCGKGLIVAGHYFPPFPQPELAIDFDFITVVLQDHVGGLQVLRRNLWVDVPPLPEGLVLMSNDKFKSVEHRVLINGSETRVSVAAFFFGTALKHQRLYGPIKELVSEENPPKYRETTCKEFTAVSYEKGLDGNSRFGKKRSEEIRQPKTRKQITMASAATTNPGYDRLAELKAFDDTKAGVKGLVDAGIKELPRIFHTPPDSLNCRPLASPEDPNFILPVIDLEGTTNPERRKHVVEKIKDAAANWGFFQIVNHGVPVSTLNEMKAGVHRFFDQEVEVKKEFYGNDLTGKVVYSSSYDLYTSPAATWRDSILYHMVPDPPETEQMPACCRGIVTEYSGEMVKLGDLLFQLLSEALGLGTNRLKEMGCADGMATLCHYYPACPQPELTMGIHHHADLGFITILLQDAVGGLQVLRRDCWVDVPPVPEGLVVNIGDMFQLISNGRFPSVVHRAVVKSVGPRVSVGAFFRNEASSGSKVYGPIAELITEKNPSKYREVAVGDFYKHNAGGTYLQQLEL</sequence>
<keyword evidence="5" id="KW-0408">Iron</keyword>
<dbReference type="InterPro" id="IPR026992">
    <property type="entry name" value="DIOX_N"/>
</dbReference>
<evidence type="ECO:0000256" key="4">
    <source>
        <dbReference type="ARBA" id="ARBA00023002"/>
    </source>
</evidence>
<evidence type="ECO:0000313" key="7">
    <source>
        <dbReference type="EMBL" id="CAI0466431.1"/>
    </source>
</evidence>
<comment type="similarity">
    <text evidence="2">Belongs to the iron/ascorbate-dependent oxidoreductase family.</text>
</comment>
<evidence type="ECO:0000313" key="8">
    <source>
        <dbReference type="Proteomes" id="UP001154282"/>
    </source>
</evidence>
<feature type="domain" description="Fe2OG dioxygenase" evidence="6">
    <location>
        <begin position="578"/>
        <end position="680"/>
    </location>
</feature>
<evidence type="ECO:0000256" key="2">
    <source>
        <dbReference type="ARBA" id="ARBA00008056"/>
    </source>
</evidence>
<evidence type="ECO:0000256" key="3">
    <source>
        <dbReference type="ARBA" id="ARBA00022723"/>
    </source>
</evidence>
<dbReference type="Pfam" id="PF14226">
    <property type="entry name" value="DIOX_N"/>
    <property type="match status" value="2"/>
</dbReference>
<keyword evidence="4" id="KW-0560">Oxidoreductase</keyword>
<dbReference type="PANTHER" id="PTHR10209">
    <property type="entry name" value="OXIDOREDUCTASE, 2OG-FE II OXYGENASE FAMILY PROTEIN"/>
    <property type="match status" value="1"/>
</dbReference>
<reference evidence="7" key="1">
    <citation type="submission" date="2022-08" db="EMBL/GenBank/DDBJ databases">
        <authorList>
            <person name="Gutierrez-Valencia J."/>
        </authorList>
    </citation>
    <scope>NUCLEOTIDE SEQUENCE</scope>
</reference>
<comment type="cofactor">
    <cofactor evidence="1">
        <name>Fe cation</name>
        <dbReference type="ChEBI" id="CHEBI:24875"/>
    </cofactor>
</comment>
<dbReference type="Proteomes" id="UP001154282">
    <property type="component" value="Unassembled WGS sequence"/>
</dbReference>
<protein>
    <recommendedName>
        <fullName evidence="6">Fe2OG dioxygenase domain-containing protein</fullName>
    </recommendedName>
</protein>
<feature type="domain" description="Fe2OG dioxygenase" evidence="6">
    <location>
        <begin position="188"/>
        <end position="301"/>
    </location>
</feature>
<dbReference type="InterPro" id="IPR044861">
    <property type="entry name" value="IPNS-like_FE2OG_OXY"/>
</dbReference>
<name>A0AAV0P7U4_9ROSI</name>
<comment type="caution">
    <text evidence="7">The sequence shown here is derived from an EMBL/GenBank/DDBJ whole genome shotgun (WGS) entry which is preliminary data.</text>
</comment>
<dbReference type="GO" id="GO:0051213">
    <property type="term" value="F:dioxygenase activity"/>
    <property type="evidence" value="ECO:0007669"/>
    <property type="project" value="UniProtKB-ARBA"/>
</dbReference>
<gene>
    <name evidence="7" type="ORF">LITE_LOCUS37026</name>
</gene>
<dbReference type="InterPro" id="IPR027443">
    <property type="entry name" value="IPNS-like_sf"/>
</dbReference>
<dbReference type="SUPFAM" id="SSF51197">
    <property type="entry name" value="Clavaminate synthase-like"/>
    <property type="match status" value="2"/>
</dbReference>
<evidence type="ECO:0000259" key="6">
    <source>
        <dbReference type="PROSITE" id="PS51471"/>
    </source>
</evidence>
<evidence type="ECO:0000256" key="1">
    <source>
        <dbReference type="ARBA" id="ARBA00001962"/>
    </source>
</evidence>
<keyword evidence="3" id="KW-0479">Metal-binding</keyword>
<dbReference type="PROSITE" id="PS51471">
    <property type="entry name" value="FE2OG_OXY"/>
    <property type="match status" value="2"/>
</dbReference>
<dbReference type="FunFam" id="2.60.120.330:FF:000005">
    <property type="entry name" value="1-aminocyclopropane-1-carboxylate oxidase homolog 1"/>
    <property type="match status" value="2"/>
</dbReference>
<dbReference type="GO" id="GO:0046872">
    <property type="term" value="F:metal ion binding"/>
    <property type="evidence" value="ECO:0007669"/>
    <property type="project" value="UniProtKB-KW"/>
</dbReference>
<dbReference type="PANTHER" id="PTHR10209:SF791">
    <property type="entry name" value="1-AMINOCYCLOPROPANE-1-CARBOXYLATE OXIDASE HOMOLOG 1"/>
    <property type="match status" value="1"/>
</dbReference>
<dbReference type="AlphaFoldDB" id="A0AAV0P7U4"/>
<dbReference type="Pfam" id="PF03171">
    <property type="entry name" value="2OG-FeII_Oxy"/>
    <property type="match status" value="2"/>
</dbReference>